<dbReference type="InterPro" id="IPR046450">
    <property type="entry name" value="PA_dom_sf"/>
</dbReference>
<evidence type="ECO:0000259" key="2">
    <source>
        <dbReference type="Pfam" id="PF02225"/>
    </source>
</evidence>
<comment type="caution">
    <text evidence="3">The sequence shown here is derived from an EMBL/GenBank/DDBJ whole genome shotgun (WGS) entry which is preliminary data.</text>
</comment>
<proteinExistence type="predicted"/>
<reference evidence="3" key="1">
    <citation type="submission" date="2021-02" db="EMBL/GenBank/DDBJ databases">
        <authorList>
            <person name="Nowell W R."/>
        </authorList>
    </citation>
    <scope>NUCLEOTIDE SEQUENCE</scope>
</reference>
<evidence type="ECO:0000313" key="4">
    <source>
        <dbReference type="Proteomes" id="UP000663845"/>
    </source>
</evidence>
<feature type="domain" description="PA" evidence="2">
    <location>
        <begin position="215"/>
        <end position="298"/>
    </location>
</feature>
<accession>A0A815TS75</accession>
<sequence>MESSTNEHKMLKFMKILVPVVGIGLVLTAVVLALSIVTLVKVNKGFDDIQSDNIEATNPTNPTTGPTTAATIADTTTTITTSTTTATTTTTTSQPLPNSILASAIRIEDVMHLLDDLQTIATHADGNRAIHTRGFNETLDYIYNVLKLNTNYNITQSFFPVRDTTLDSNPVLLVSINDAIQSYIYSTNLTIADFTVARFSTSLNLSDYVTITDIPNLGCDETDWENTIQSVVGQVALVKRGVCTFIEKAQLASKYNVTALLIYNDGATPDRFQPMSISVGEDNAIPVLSLSYALGKALADAAQDPAN</sequence>
<dbReference type="Pfam" id="PF02225">
    <property type="entry name" value="PA"/>
    <property type="match status" value="1"/>
</dbReference>
<feature type="transmembrane region" description="Helical" evidence="1">
    <location>
        <begin position="16"/>
        <end position="40"/>
    </location>
</feature>
<dbReference type="SUPFAM" id="SSF52025">
    <property type="entry name" value="PA domain"/>
    <property type="match status" value="1"/>
</dbReference>
<evidence type="ECO:0000313" key="3">
    <source>
        <dbReference type="EMBL" id="CAF1506824.1"/>
    </source>
</evidence>
<evidence type="ECO:0000256" key="1">
    <source>
        <dbReference type="SAM" id="Phobius"/>
    </source>
</evidence>
<dbReference type="Gene3D" id="3.50.30.30">
    <property type="match status" value="1"/>
</dbReference>
<keyword evidence="1" id="KW-0812">Transmembrane</keyword>
<organism evidence="3 4">
    <name type="scientific">Adineta steineri</name>
    <dbReference type="NCBI Taxonomy" id="433720"/>
    <lineage>
        <taxon>Eukaryota</taxon>
        <taxon>Metazoa</taxon>
        <taxon>Spiralia</taxon>
        <taxon>Gnathifera</taxon>
        <taxon>Rotifera</taxon>
        <taxon>Eurotatoria</taxon>
        <taxon>Bdelloidea</taxon>
        <taxon>Adinetida</taxon>
        <taxon>Adinetidae</taxon>
        <taxon>Adineta</taxon>
    </lineage>
</organism>
<dbReference type="AlphaFoldDB" id="A0A815TS75"/>
<keyword evidence="1" id="KW-0472">Membrane</keyword>
<protein>
    <recommendedName>
        <fullName evidence="2">PA domain-containing protein</fullName>
    </recommendedName>
</protein>
<feature type="non-terminal residue" evidence="3">
    <location>
        <position position="307"/>
    </location>
</feature>
<dbReference type="EMBL" id="CAJNOG010002480">
    <property type="protein sequence ID" value="CAF1506824.1"/>
    <property type="molecule type" value="Genomic_DNA"/>
</dbReference>
<keyword evidence="1" id="KW-1133">Transmembrane helix</keyword>
<name>A0A815TS75_9BILA</name>
<dbReference type="Proteomes" id="UP000663845">
    <property type="component" value="Unassembled WGS sequence"/>
</dbReference>
<dbReference type="InterPro" id="IPR003137">
    <property type="entry name" value="PA_domain"/>
</dbReference>
<gene>
    <name evidence="3" type="ORF">JYZ213_LOCUS43804</name>
</gene>